<dbReference type="CDD" id="cd05269">
    <property type="entry name" value="TMR_SDR_a"/>
    <property type="match status" value="1"/>
</dbReference>
<dbReference type="Gene3D" id="3.90.25.10">
    <property type="entry name" value="UDP-galactose 4-epimerase, domain 1"/>
    <property type="match status" value="1"/>
</dbReference>
<name>A0ABT3R9V2_9BACT</name>
<dbReference type="PANTHER" id="PTHR43162:SF1">
    <property type="entry name" value="PRESTALK A DIFFERENTIATION PROTEIN A"/>
    <property type="match status" value="1"/>
</dbReference>
<dbReference type="InterPro" id="IPR036291">
    <property type="entry name" value="NAD(P)-bd_dom_sf"/>
</dbReference>
<gene>
    <name evidence="2" type="ORF">OO017_01515</name>
</gene>
<accession>A0ABT3R9V2</accession>
<sequence length="291" mass="32239">MHTTILVTGATGTVGREVVKQLSMLEGDIRVRAGVHSIIKGENLKRLPGVEVVEMDFEDPESLHAAFTHADKVFLITPFAADQIQMSKTLVDEAKKAGVKHIVKLSVIGADVEPGLQLGRWHREIEKYVEDSGIRYTFLRPTSFMQNYINYNAESIKKEGRFYGATGDGKVSYVDARDIAAVGVEALMSDEHVGKSYDITGSEALSNYEVAKLMSEVTGKQVDYMDVPDAAAKKGMTDHGIPDWMADAMIEVYSLYRSGKGAETTDTVERVTGRKPHTMRQFLEDHKDCFV</sequence>
<dbReference type="Proteomes" id="UP001207228">
    <property type="component" value="Unassembled WGS sequence"/>
</dbReference>
<organism evidence="2 3">
    <name type="scientific">Pontibacter anaerobius</name>
    <dbReference type="NCBI Taxonomy" id="2993940"/>
    <lineage>
        <taxon>Bacteria</taxon>
        <taxon>Pseudomonadati</taxon>
        <taxon>Bacteroidota</taxon>
        <taxon>Cytophagia</taxon>
        <taxon>Cytophagales</taxon>
        <taxon>Hymenobacteraceae</taxon>
        <taxon>Pontibacter</taxon>
    </lineage>
</organism>
<dbReference type="EMBL" id="JAPFQO010000001">
    <property type="protein sequence ID" value="MCX2738611.1"/>
    <property type="molecule type" value="Genomic_DNA"/>
</dbReference>
<feature type="domain" description="NmrA-like" evidence="1">
    <location>
        <begin position="2"/>
        <end position="274"/>
    </location>
</feature>
<comment type="caution">
    <text evidence="2">The sequence shown here is derived from an EMBL/GenBank/DDBJ whole genome shotgun (WGS) entry which is preliminary data.</text>
</comment>
<evidence type="ECO:0000313" key="3">
    <source>
        <dbReference type="Proteomes" id="UP001207228"/>
    </source>
</evidence>
<dbReference type="SUPFAM" id="SSF51735">
    <property type="entry name" value="NAD(P)-binding Rossmann-fold domains"/>
    <property type="match status" value="1"/>
</dbReference>
<evidence type="ECO:0000259" key="1">
    <source>
        <dbReference type="Pfam" id="PF05368"/>
    </source>
</evidence>
<reference evidence="2 3" key="1">
    <citation type="submission" date="2022-11" db="EMBL/GenBank/DDBJ databases">
        <title>The characterization of three novel Bacteroidetes species and genomic analysis of their roles in tidal elemental geochemical cycles.</title>
        <authorList>
            <person name="Ma K.-J."/>
        </authorList>
    </citation>
    <scope>NUCLEOTIDE SEQUENCE [LARGE SCALE GENOMIC DNA]</scope>
    <source>
        <strain evidence="2 3">M82</strain>
    </source>
</reference>
<dbReference type="InterPro" id="IPR008030">
    <property type="entry name" value="NmrA-like"/>
</dbReference>
<dbReference type="PANTHER" id="PTHR43162">
    <property type="match status" value="1"/>
</dbReference>
<dbReference type="Gene3D" id="3.40.50.720">
    <property type="entry name" value="NAD(P)-binding Rossmann-like Domain"/>
    <property type="match status" value="1"/>
</dbReference>
<dbReference type="RefSeq" id="WP_266050666.1">
    <property type="nucleotide sequence ID" value="NZ_JAPFQO010000001.1"/>
</dbReference>
<keyword evidence="3" id="KW-1185">Reference proteome</keyword>
<dbReference type="Pfam" id="PF05368">
    <property type="entry name" value="NmrA"/>
    <property type="match status" value="1"/>
</dbReference>
<proteinExistence type="predicted"/>
<dbReference type="InterPro" id="IPR051604">
    <property type="entry name" value="Ergot_Alk_Oxidoreductase"/>
</dbReference>
<protein>
    <submittedName>
        <fullName evidence="2">SDR family oxidoreductase</fullName>
    </submittedName>
</protein>
<evidence type="ECO:0000313" key="2">
    <source>
        <dbReference type="EMBL" id="MCX2738611.1"/>
    </source>
</evidence>